<dbReference type="Proteomes" id="UP000610760">
    <property type="component" value="Unassembled WGS sequence"/>
</dbReference>
<dbReference type="SUPFAM" id="SSF69279">
    <property type="entry name" value="Phage tail proteins"/>
    <property type="match status" value="1"/>
</dbReference>
<dbReference type="InterPro" id="IPR056937">
    <property type="entry name" value="YqbQ/XkdQ"/>
</dbReference>
<organism evidence="3 4">
    <name type="scientific">Fumia xinanensis</name>
    <dbReference type="NCBI Taxonomy" id="2763659"/>
    <lineage>
        <taxon>Bacteria</taxon>
        <taxon>Bacillati</taxon>
        <taxon>Bacillota</taxon>
        <taxon>Clostridia</taxon>
        <taxon>Eubacteriales</taxon>
        <taxon>Oscillospiraceae</taxon>
        <taxon>Fumia</taxon>
    </lineage>
</organism>
<evidence type="ECO:0000313" key="4">
    <source>
        <dbReference type="Proteomes" id="UP000610760"/>
    </source>
</evidence>
<reference evidence="3" key="1">
    <citation type="submission" date="2020-08" db="EMBL/GenBank/DDBJ databases">
        <title>Genome public.</title>
        <authorList>
            <person name="Liu C."/>
            <person name="Sun Q."/>
        </authorList>
    </citation>
    <scope>NUCLEOTIDE SEQUENCE</scope>
    <source>
        <strain evidence="3">NSJ-33</strain>
    </source>
</reference>
<feature type="region of interest" description="Disordered" evidence="1">
    <location>
        <begin position="1"/>
        <end position="22"/>
    </location>
</feature>
<keyword evidence="4" id="KW-1185">Reference proteome</keyword>
<gene>
    <name evidence="3" type="ORF">H8710_06195</name>
</gene>
<dbReference type="GO" id="GO:0016787">
    <property type="term" value="F:hydrolase activity"/>
    <property type="evidence" value="ECO:0007669"/>
    <property type="project" value="UniProtKB-KW"/>
</dbReference>
<evidence type="ECO:0000313" key="3">
    <source>
        <dbReference type="EMBL" id="MBC8559663.1"/>
    </source>
</evidence>
<sequence>MLRITHGGRTYEPPAEGGVKWETSRKGAPGKLQFTVLDGGLPVEEGDAVTFSVDGRGLFYGFVFTLSRSGADGRLSITAYDQLRYLKNKDNYIYQNKAAGELVQMIADDFSLKTGAVAATGYRIPYRVEDGKTLFDIIETALDLTYENTGKEFVLYDDFGKLRLAAAAELELPLLIDETAAEGFSYESSIDRGTYNKVKLLHEDGRKKLRQIFVREDAETQKTWGVLQSFSHVSGDEDGNQKAQTLLKEHNKKMKSLSLRKAAGDVRVRAGSSLWVRLDLKNERVDRQMTVQNVKHSFSNGEHRMDLTLEGGGFGG</sequence>
<name>A0A926I2K7_9FIRM</name>
<dbReference type="EMBL" id="JACRSV010000001">
    <property type="protein sequence ID" value="MBC8559663.1"/>
    <property type="molecule type" value="Genomic_DNA"/>
</dbReference>
<accession>A0A926I2K7</accession>
<proteinExistence type="predicted"/>
<keyword evidence="3" id="KW-0378">Hydrolase</keyword>
<protein>
    <submittedName>
        <fullName evidence="3">Hydrolase</fullName>
    </submittedName>
</protein>
<feature type="domain" description="YqbQ/XkdQ" evidence="2">
    <location>
        <begin position="19"/>
        <end position="310"/>
    </location>
</feature>
<evidence type="ECO:0000259" key="2">
    <source>
        <dbReference type="Pfam" id="PF24032"/>
    </source>
</evidence>
<dbReference type="Pfam" id="PF24032">
    <property type="entry name" value="YQBQ"/>
    <property type="match status" value="1"/>
</dbReference>
<dbReference type="AlphaFoldDB" id="A0A926I2K7"/>
<comment type="caution">
    <text evidence="3">The sequence shown here is derived from an EMBL/GenBank/DDBJ whole genome shotgun (WGS) entry which is preliminary data.</text>
</comment>
<evidence type="ECO:0000256" key="1">
    <source>
        <dbReference type="SAM" id="MobiDB-lite"/>
    </source>
</evidence>